<dbReference type="PANTHER" id="PTHR37938:SF1">
    <property type="entry name" value="BLL0215 PROTEIN"/>
    <property type="match status" value="1"/>
</dbReference>
<dbReference type="Pfam" id="PF03793">
    <property type="entry name" value="PASTA"/>
    <property type="match status" value="1"/>
</dbReference>
<reference evidence="4 5" key="1">
    <citation type="submission" date="2019-01" db="EMBL/GenBank/DDBJ databases">
        <title>Draft genome sequence of Dictyobacter sp. Uno17.</title>
        <authorList>
            <person name="Wang C.M."/>
            <person name="Zheng Y."/>
            <person name="Sakai Y."/>
            <person name="Abe K."/>
            <person name="Yokota A."/>
            <person name="Yabe S."/>
        </authorList>
    </citation>
    <scope>NUCLEOTIDE SEQUENCE [LARGE SCALE GENOMIC DNA]</scope>
    <source>
        <strain evidence="4 5">Uno17</strain>
    </source>
</reference>
<evidence type="ECO:0000313" key="4">
    <source>
        <dbReference type="EMBL" id="GCF10595.1"/>
    </source>
</evidence>
<dbReference type="AlphaFoldDB" id="A0A5A5TH79"/>
<keyword evidence="2" id="KW-0472">Membrane</keyword>
<evidence type="ECO:0000256" key="1">
    <source>
        <dbReference type="SAM" id="Coils"/>
    </source>
</evidence>
<dbReference type="Gene3D" id="3.30.10.20">
    <property type="match status" value="1"/>
</dbReference>
<dbReference type="SUPFAM" id="SSF54184">
    <property type="entry name" value="Penicillin-binding protein 2x (pbp-2x), c-terminal domain"/>
    <property type="match status" value="1"/>
</dbReference>
<keyword evidence="2" id="KW-1133">Transmembrane helix</keyword>
<evidence type="ECO:0000313" key="5">
    <source>
        <dbReference type="Proteomes" id="UP000322530"/>
    </source>
</evidence>
<name>A0A5A5TH79_9CHLR</name>
<keyword evidence="2" id="KW-0812">Transmembrane</keyword>
<feature type="coiled-coil region" evidence="1">
    <location>
        <begin position="369"/>
        <end position="396"/>
    </location>
</feature>
<dbReference type="PANTHER" id="PTHR37938">
    <property type="entry name" value="BLL0215 PROTEIN"/>
    <property type="match status" value="1"/>
</dbReference>
<dbReference type="InterPro" id="IPR005182">
    <property type="entry name" value="YdbS-like_PH"/>
</dbReference>
<gene>
    <name evidence="4" type="ORF">KDI_41590</name>
</gene>
<accession>A0A5A5TH79</accession>
<proteinExistence type="predicted"/>
<evidence type="ECO:0000256" key="2">
    <source>
        <dbReference type="SAM" id="Phobius"/>
    </source>
</evidence>
<feature type="transmembrane region" description="Helical" evidence="2">
    <location>
        <begin position="235"/>
        <end position="257"/>
    </location>
</feature>
<sequence length="486" mass="54392">MVVRKHWWFLFKTAWPLLLALLAVIAITLGTVSYPSLVTVWVILEISAFIALVGTGVWFAYRKLAVWWYETYIITDKRIINARGLLEPTRQLTPIEKVEQVGIGVDSVLGLILNFGTVHVYLAGGDLDIKDVPNPKAMRDAIQGVSNIVKAKQPKPAPVPTPKDPELAAVLKALAQGKEVPKLPNADEDLPPIRGDDGRFLGPRRTFGGILRIPCNVRYVSGEYTVKYIQRSQYVLLRSISLPLISFIILGVITLFAPGLGVIPYTIWSYWWLFMGIVLLVLLGYIALTYFNFVDDVYILTSRRIIDIERHFAFFFETSLETEYKSVRDIRVQVPGILARFFDVGHVYVETPGNNPDVVLSYVDHPFILQDEILAIKAHKDKVDAANKENNEKKNLSTWFGTVVSKMEELNKGISTPDLRHLDLLEAMGCAQELGLDVTVQGEAVDSPHIPPGLVIRQSPPPGTVMERGSKIEIVLSKRPTLVDSR</sequence>
<keyword evidence="1" id="KW-0175">Coiled coil</keyword>
<feature type="domain" description="PASTA" evidence="3">
    <location>
        <begin position="413"/>
        <end position="478"/>
    </location>
</feature>
<organism evidence="4 5">
    <name type="scientific">Dictyobacter arantiisoli</name>
    <dbReference type="NCBI Taxonomy" id="2014874"/>
    <lineage>
        <taxon>Bacteria</taxon>
        <taxon>Bacillati</taxon>
        <taxon>Chloroflexota</taxon>
        <taxon>Ktedonobacteria</taxon>
        <taxon>Ktedonobacterales</taxon>
        <taxon>Dictyobacteraceae</taxon>
        <taxon>Dictyobacter</taxon>
    </lineage>
</organism>
<dbReference type="InterPro" id="IPR005543">
    <property type="entry name" value="PASTA_dom"/>
</dbReference>
<keyword evidence="5" id="KW-1185">Reference proteome</keyword>
<dbReference type="Proteomes" id="UP000322530">
    <property type="component" value="Unassembled WGS sequence"/>
</dbReference>
<dbReference type="EMBL" id="BIXY01000076">
    <property type="protein sequence ID" value="GCF10595.1"/>
    <property type="molecule type" value="Genomic_DNA"/>
</dbReference>
<protein>
    <recommendedName>
        <fullName evidence="3">PASTA domain-containing protein</fullName>
    </recommendedName>
</protein>
<dbReference type="SMART" id="SM00740">
    <property type="entry name" value="PASTA"/>
    <property type="match status" value="1"/>
</dbReference>
<feature type="transmembrane region" description="Helical" evidence="2">
    <location>
        <begin position="40"/>
        <end position="61"/>
    </location>
</feature>
<dbReference type="Pfam" id="PF03703">
    <property type="entry name" value="bPH_2"/>
    <property type="match status" value="1"/>
</dbReference>
<dbReference type="CDD" id="cd06577">
    <property type="entry name" value="PASTA_pknB"/>
    <property type="match status" value="1"/>
</dbReference>
<feature type="transmembrane region" description="Helical" evidence="2">
    <location>
        <begin position="269"/>
        <end position="294"/>
    </location>
</feature>
<dbReference type="PROSITE" id="PS51178">
    <property type="entry name" value="PASTA"/>
    <property type="match status" value="1"/>
</dbReference>
<comment type="caution">
    <text evidence="4">The sequence shown here is derived from an EMBL/GenBank/DDBJ whole genome shotgun (WGS) entry which is preliminary data.</text>
</comment>
<evidence type="ECO:0000259" key="3">
    <source>
        <dbReference type="PROSITE" id="PS51178"/>
    </source>
</evidence>